<reference evidence="2 3" key="1">
    <citation type="submission" date="2019-12" db="EMBL/GenBank/DDBJ databases">
        <authorList>
            <person name="Alioto T."/>
            <person name="Alioto T."/>
            <person name="Gomez Garrido J."/>
        </authorList>
    </citation>
    <scope>NUCLEOTIDE SEQUENCE [LARGE SCALE GENOMIC DNA]</scope>
</reference>
<evidence type="ECO:0000313" key="2">
    <source>
        <dbReference type="EMBL" id="CAA3003439.1"/>
    </source>
</evidence>
<sequence length="135" mass="15495">MMLLFIYHLRLLMMQESVLSCLQYSRSLRKKTTASRTGCRSLRCCPQSSSLVYKGDNENHMMVGLYEELEHRGRKVKDLEVDHAILEKKNDELKSLPEVTDNLVLLASKETLIEDDDKNEAVDADIADRLPSPRV</sequence>
<keyword evidence="1" id="KW-0732">Signal</keyword>
<feature type="chain" id="PRO_5035906849" evidence="1">
    <location>
        <begin position="21"/>
        <end position="135"/>
    </location>
</feature>
<evidence type="ECO:0000256" key="1">
    <source>
        <dbReference type="SAM" id="SignalP"/>
    </source>
</evidence>
<accession>A0A8S0TE87</accession>
<gene>
    <name evidence="2" type="ORF">OLEA9_A099157</name>
</gene>
<feature type="signal peptide" evidence="1">
    <location>
        <begin position="1"/>
        <end position="20"/>
    </location>
</feature>
<dbReference type="Gramene" id="OE9A099157T1">
    <property type="protein sequence ID" value="OE9A099157C1"/>
    <property type="gene ID" value="OE9A099157"/>
</dbReference>
<comment type="caution">
    <text evidence="2">The sequence shown here is derived from an EMBL/GenBank/DDBJ whole genome shotgun (WGS) entry which is preliminary data.</text>
</comment>
<dbReference type="EMBL" id="CACTIH010005963">
    <property type="protein sequence ID" value="CAA3003439.1"/>
    <property type="molecule type" value="Genomic_DNA"/>
</dbReference>
<proteinExistence type="predicted"/>
<protein>
    <submittedName>
        <fullName evidence="2">Uncharacterized protein</fullName>
    </submittedName>
</protein>
<keyword evidence="3" id="KW-1185">Reference proteome</keyword>
<organism evidence="2 3">
    <name type="scientific">Olea europaea subsp. europaea</name>
    <dbReference type="NCBI Taxonomy" id="158383"/>
    <lineage>
        <taxon>Eukaryota</taxon>
        <taxon>Viridiplantae</taxon>
        <taxon>Streptophyta</taxon>
        <taxon>Embryophyta</taxon>
        <taxon>Tracheophyta</taxon>
        <taxon>Spermatophyta</taxon>
        <taxon>Magnoliopsida</taxon>
        <taxon>eudicotyledons</taxon>
        <taxon>Gunneridae</taxon>
        <taxon>Pentapetalae</taxon>
        <taxon>asterids</taxon>
        <taxon>lamiids</taxon>
        <taxon>Lamiales</taxon>
        <taxon>Oleaceae</taxon>
        <taxon>Oleeae</taxon>
        <taxon>Olea</taxon>
    </lineage>
</organism>
<dbReference type="AlphaFoldDB" id="A0A8S0TE87"/>
<dbReference type="Proteomes" id="UP000594638">
    <property type="component" value="Unassembled WGS sequence"/>
</dbReference>
<name>A0A8S0TE87_OLEEU</name>
<evidence type="ECO:0000313" key="3">
    <source>
        <dbReference type="Proteomes" id="UP000594638"/>
    </source>
</evidence>